<dbReference type="EMBL" id="JBDFQZ010000008">
    <property type="protein sequence ID" value="KAK9699377.1"/>
    <property type="molecule type" value="Genomic_DNA"/>
</dbReference>
<proteinExistence type="inferred from homology"/>
<dbReference type="InterPro" id="IPR044562">
    <property type="entry name" value="CAR1-11"/>
</dbReference>
<dbReference type="GO" id="GO:0008289">
    <property type="term" value="F:lipid binding"/>
    <property type="evidence" value="ECO:0007669"/>
    <property type="project" value="UniProtKB-KW"/>
</dbReference>
<evidence type="ECO:0000256" key="2">
    <source>
        <dbReference type="ARBA" id="ARBA00004236"/>
    </source>
</evidence>
<evidence type="ECO:0000256" key="6">
    <source>
        <dbReference type="ARBA" id="ARBA00022723"/>
    </source>
</evidence>
<dbReference type="InterPro" id="IPR035892">
    <property type="entry name" value="C2_domain_sf"/>
</dbReference>
<keyword evidence="7" id="KW-0106">Calcium</keyword>
<dbReference type="GO" id="GO:0005634">
    <property type="term" value="C:nucleus"/>
    <property type="evidence" value="ECO:0007669"/>
    <property type="project" value="UniProtKB-SubCell"/>
</dbReference>
<keyword evidence="8" id="KW-0446">Lipid-binding</keyword>
<evidence type="ECO:0000256" key="4">
    <source>
        <dbReference type="ARBA" id="ARBA00022475"/>
    </source>
</evidence>
<evidence type="ECO:0000256" key="1">
    <source>
        <dbReference type="ARBA" id="ARBA00004123"/>
    </source>
</evidence>
<gene>
    <name evidence="13" type="ORF">RND81_08G170100</name>
</gene>
<dbReference type="PANTHER" id="PTHR45933:SF5">
    <property type="entry name" value="PROTEIN C2-DOMAIN ABA-RELATED 4"/>
    <property type="match status" value="1"/>
</dbReference>
<dbReference type="CDD" id="cd04038">
    <property type="entry name" value="C2_ArfGAP"/>
    <property type="match status" value="1"/>
</dbReference>
<sequence length="173" mass="19908">MADNKVNDTPMSSILGLLRVKVIRGINLAIRDVKTSDPYVIVRLGKQKLKTRIIKKSLNPEWNDDLTLCVMDINEPVKVYVYDHDTFTMDDKMGDAEFEIKPFMEAIRMKLGGLPDGTIITKVKPDRQNCFAEESRIVWSDGKVIQNMFLRLRNVECGEIELQLHWTDIHSSK</sequence>
<name>A0AAW1J7L8_SAPOF</name>
<reference evidence="13" key="1">
    <citation type="submission" date="2024-03" db="EMBL/GenBank/DDBJ databases">
        <title>WGS assembly of Saponaria officinalis var. Norfolk2.</title>
        <authorList>
            <person name="Jenkins J."/>
            <person name="Shu S."/>
            <person name="Grimwood J."/>
            <person name="Barry K."/>
            <person name="Goodstein D."/>
            <person name="Schmutz J."/>
            <person name="Leebens-Mack J."/>
            <person name="Osbourn A."/>
        </authorList>
    </citation>
    <scope>NUCLEOTIDE SEQUENCE [LARGE SCALE GENOMIC DNA]</scope>
    <source>
        <strain evidence="13">JIC</strain>
    </source>
</reference>
<dbReference type="GO" id="GO:0009738">
    <property type="term" value="P:abscisic acid-activated signaling pathway"/>
    <property type="evidence" value="ECO:0007669"/>
    <property type="project" value="UniProtKB-KW"/>
</dbReference>
<dbReference type="PROSITE" id="PS50004">
    <property type="entry name" value="C2"/>
    <property type="match status" value="1"/>
</dbReference>
<dbReference type="GO" id="GO:0005886">
    <property type="term" value="C:plasma membrane"/>
    <property type="evidence" value="ECO:0007669"/>
    <property type="project" value="UniProtKB-SubCell"/>
</dbReference>
<evidence type="ECO:0000256" key="5">
    <source>
        <dbReference type="ARBA" id="ARBA00022682"/>
    </source>
</evidence>
<comment type="similarity">
    <text evidence="11">Belongs to the plant CAR protein family.</text>
</comment>
<dbReference type="Gene3D" id="2.60.40.150">
    <property type="entry name" value="C2 domain"/>
    <property type="match status" value="1"/>
</dbReference>
<comment type="caution">
    <text evidence="13">The sequence shown here is derived from an EMBL/GenBank/DDBJ whole genome shotgun (WGS) entry which is preliminary data.</text>
</comment>
<dbReference type="Pfam" id="PF00168">
    <property type="entry name" value="C2"/>
    <property type="match status" value="1"/>
</dbReference>
<dbReference type="GO" id="GO:0005096">
    <property type="term" value="F:GTPase activator activity"/>
    <property type="evidence" value="ECO:0007669"/>
    <property type="project" value="UniProtKB-KW"/>
</dbReference>
<dbReference type="SMART" id="SM00239">
    <property type="entry name" value="C2"/>
    <property type="match status" value="1"/>
</dbReference>
<dbReference type="GO" id="GO:0046872">
    <property type="term" value="F:metal ion binding"/>
    <property type="evidence" value="ECO:0007669"/>
    <property type="project" value="UniProtKB-KW"/>
</dbReference>
<evidence type="ECO:0000256" key="3">
    <source>
        <dbReference type="ARBA" id="ARBA00022468"/>
    </source>
</evidence>
<evidence type="ECO:0000313" key="13">
    <source>
        <dbReference type="EMBL" id="KAK9699377.1"/>
    </source>
</evidence>
<protein>
    <recommendedName>
        <fullName evidence="12">C2 domain-containing protein</fullName>
    </recommendedName>
</protein>
<evidence type="ECO:0000256" key="7">
    <source>
        <dbReference type="ARBA" id="ARBA00022837"/>
    </source>
</evidence>
<dbReference type="Proteomes" id="UP001443914">
    <property type="component" value="Unassembled WGS sequence"/>
</dbReference>
<organism evidence="13 14">
    <name type="scientific">Saponaria officinalis</name>
    <name type="common">Common soapwort</name>
    <name type="synonym">Lychnis saponaria</name>
    <dbReference type="NCBI Taxonomy" id="3572"/>
    <lineage>
        <taxon>Eukaryota</taxon>
        <taxon>Viridiplantae</taxon>
        <taxon>Streptophyta</taxon>
        <taxon>Embryophyta</taxon>
        <taxon>Tracheophyta</taxon>
        <taxon>Spermatophyta</taxon>
        <taxon>Magnoliopsida</taxon>
        <taxon>eudicotyledons</taxon>
        <taxon>Gunneridae</taxon>
        <taxon>Pentapetalae</taxon>
        <taxon>Caryophyllales</taxon>
        <taxon>Caryophyllaceae</taxon>
        <taxon>Caryophylleae</taxon>
        <taxon>Saponaria</taxon>
    </lineage>
</organism>
<evidence type="ECO:0000313" key="14">
    <source>
        <dbReference type="Proteomes" id="UP001443914"/>
    </source>
</evidence>
<evidence type="ECO:0000256" key="10">
    <source>
        <dbReference type="ARBA" id="ARBA00023242"/>
    </source>
</evidence>
<keyword evidence="6" id="KW-0479">Metal-binding</keyword>
<feature type="domain" description="C2" evidence="12">
    <location>
        <begin position="1"/>
        <end position="116"/>
    </location>
</feature>
<dbReference type="SUPFAM" id="SSF49562">
    <property type="entry name" value="C2 domain (Calcium/lipid-binding domain, CaLB)"/>
    <property type="match status" value="1"/>
</dbReference>
<accession>A0AAW1J7L8</accession>
<keyword evidence="10" id="KW-0539">Nucleus</keyword>
<evidence type="ECO:0000256" key="9">
    <source>
        <dbReference type="ARBA" id="ARBA00023136"/>
    </source>
</evidence>
<evidence type="ECO:0000256" key="11">
    <source>
        <dbReference type="ARBA" id="ARBA00024037"/>
    </source>
</evidence>
<comment type="subcellular location">
    <subcellularLocation>
        <location evidence="2">Cell membrane</location>
    </subcellularLocation>
    <subcellularLocation>
        <location evidence="1">Nucleus</location>
    </subcellularLocation>
</comment>
<dbReference type="InterPro" id="IPR000008">
    <property type="entry name" value="C2_dom"/>
</dbReference>
<evidence type="ECO:0000256" key="8">
    <source>
        <dbReference type="ARBA" id="ARBA00023121"/>
    </source>
</evidence>
<dbReference type="AlphaFoldDB" id="A0AAW1J7L8"/>
<keyword evidence="5" id="KW-0938">Abscisic acid signaling pathway</keyword>
<keyword evidence="4" id="KW-1003">Cell membrane</keyword>
<keyword evidence="3" id="KW-0343">GTPase activation</keyword>
<dbReference type="PANTHER" id="PTHR45933">
    <property type="entry name" value="PROTEIN C2-DOMAIN ABA-RELATED 4"/>
    <property type="match status" value="1"/>
</dbReference>
<keyword evidence="14" id="KW-1185">Reference proteome</keyword>
<evidence type="ECO:0000259" key="12">
    <source>
        <dbReference type="PROSITE" id="PS50004"/>
    </source>
</evidence>
<keyword evidence="9" id="KW-0472">Membrane</keyword>